<evidence type="ECO:0000313" key="1">
    <source>
        <dbReference type="EMBL" id="QNO54758.1"/>
    </source>
</evidence>
<dbReference type="SUPFAM" id="SSF103165">
    <property type="entry name" value="Ta1353-like"/>
    <property type="match status" value="1"/>
</dbReference>
<gene>
    <name evidence="1" type="ORF">FCNABNJO_00024</name>
</gene>
<name>A0A7G9Z3C4_9EURY</name>
<proteinExistence type="predicted"/>
<protein>
    <recommendedName>
        <fullName evidence="2">Adenosine monophosphate-protein transferase</fullName>
    </recommendedName>
</protein>
<accession>A0A7G9Z3C4</accession>
<evidence type="ECO:0008006" key="2">
    <source>
        <dbReference type="Google" id="ProtNLM"/>
    </source>
</evidence>
<dbReference type="Gene3D" id="3.40.1520.10">
    <property type="entry name" value="Ta1353-like"/>
    <property type="match status" value="1"/>
</dbReference>
<dbReference type="InterPro" id="IPR007153">
    <property type="entry name" value="Adenosine_kinase"/>
</dbReference>
<dbReference type="InterPro" id="IPR036902">
    <property type="entry name" value="Ta1353-like_sf"/>
</dbReference>
<reference evidence="1" key="1">
    <citation type="submission" date="2020-06" db="EMBL/GenBank/DDBJ databases">
        <title>Unique genomic features of the anaerobic methanotrophic archaea.</title>
        <authorList>
            <person name="Chadwick G.L."/>
            <person name="Skennerton C.T."/>
            <person name="Laso-Perez R."/>
            <person name="Leu A.O."/>
            <person name="Speth D.R."/>
            <person name="Yu H."/>
            <person name="Morgan-Lang C."/>
            <person name="Hatzenpichler R."/>
            <person name="Goudeau D."/>
            <person name="Malmstrom R."/>
            <person name="Brazelton W.J."/>
            <person name="Woyke T."/>
            <person name="Hallam S.J."/>
            <person name="Tyson G.W."/>
            <person name="Wegener G."/>
            <person name="Boetius A."/>
            <person name="Orphan V."/>
        </authorList>
    </citation>
    <scope>NUCLEOTIDE SEQUENCE</scope>
</reference>
<dbReference type="PANTHER" id="PTHR36155:SF1">
    <property type="entry name" value="BLL5354 PROTEIN"/>
    <property type="match status" value="1"/>
</dbReference>
<dbReference type="AlphaFoldDB" id="A0A7G9Z3C4"/>
<sequence length="172" mass="18516">MSKTGAEEEAAVMIERVEVDNPEEKQVIIGQGNFSIFACDDLFKALLTTVPALKCAVAMNEAVPRLTRVTGNDERLKELAGENCLRIGASHTFFIIMDGAFPINVLTVLKSHPAVANIFVASANPLDVIVAETELGRAVLGAVDGTSANRIETAAEKKERRELCEKLGYVAD</sequence>
<dbReference type="Pfam" id="PF04008">
    <property type="entry name" value="Adenosine_kin"/>
    <property type="match status" value="1"/>
</dbReference>
<organism evidence="1">
    <name type="scientific">Candidatus Methanophaga sp. ANME-1 ERB7</name>
    <dbReference type="NCBI Taxonomy" id="2759913"/>
    <lineage>
        <taxon>Archaea</taxon>
        <taxon>Methanobacteriati</taxon>
        <taxon>Methanobacteriota</taxon>
        <taxon>Stenosarchaea group</taxon>
        <taxon>Methanomicrobia</taxon>
        <taxon>Candidatus Methanophagales</taxon>
        <taxon>Candidatus Methanophagaceae</taxon>
        <taxon>Candidatus Methanophaga</taxon>
    </lineage>
</organism>
<dbReference type="PANTHER" id="PTHR36155">
    <property type="entry name" value="BLL5354 PROTEIN"/>
    <property type="match status" value="1"/>
</dbReference>
<dbReference type="EMBL" id="MT631591">
    <property type="protein sequence ID" value="QNO54758.1"/>
    <property type="molecule type" value="Genomic_DNA"/>
</dbReference>